<dbReference type="PROSITE" id="PS50076">
    <property type="entry name" value="DNAJ_2"/>
    <property type="match status" value="1"/>
</dbReference>
<evidence type="ECO:0000313" key="3">
    <source>
        <dbReference type="EMBL" id="CAD9120589.1"/>
    </source>
</evidence>
<sequence>MLRCASRRCAVRLLASSAAGAVATPRRWETTGSHHTYTPGPVAKALRAAFVQLTPSEMKKRVASKLHDNLTQVERMEREAQWLKLHGSPLRVLGLPEHADLTDVRARYKDLLFETHPDTAVAAARRAGIPDPLALTPGTGGASPKDLVAAEGLTDEQVRQRAVERFELLVAAHKMATDPTSVWHKNHCAPQIYEALEPPTRMSAIANPTTAFGSIALAIACFCFAVFTFQFLPKACEAALELYDPRFFRFMLAQEKADAALRAEGIEPEPDRYMPREVVKYKAPGRLIDTEGVDDLNWKPKSNG</sequence>
<dbReference type="InterPro" id="IPR001623">
    <property type="entry name" value="DnaJ_domain"/>
</dbReference>
<evidence type="ECO:0000259" key="2">
    <source>
        <dbReference type="PROSITE" id="PS50076"/>
    </source>
</evidence>
<reference evidence="3" key="1">
    <citation type="submission" date="2021-01" db="EMBL/GenBank/DDBJ databases">
        <authorList>
            <person name="Corre E."/>
            <person name="Pelletier E."/>
            <person name="Niang G."/>
            <person name="Scheremetjew M."/>
            <person name="Finn R."/>
            <person name="Kale V."/>
            <person name="Holt S."/>
            <person name="Cochrane G."/>
            <person name="Meng A."/>
            <person name="Brown T."/>
            <person name="Cohen L."/>
        </authorList>
    </citation>
    <scope>NUCLEOTIDE SEQUENCE</scope>
    <source>
        <strain evidence="3">CCAP 1951/1</strain>
    </source>
</reference>
<proteinExistence type="predicted"/>
<keyword evidence="1" id="KW-0812">Transmembrane</keyword>
<organism evidence="3">
    <name type="scientific">Neobodo designis</name>
    <name type="common">Flagellated protozoan</name>
    <name type="synonym">Bodo designis</name>
    <dbReference type="NCBI Taxonomy" id="312471"/>
    <lineage>
        <taxon>Eukaryota</taxon>
        <taxon>Discoba</taxon>
        <taxon>Euglenozoa</taxon>
        <taxon>Kinetoplastea</taxon>
        <taxon>Metakinetoplastina</taxon>
        <taxon>Neobodonida</taxon>
        <taxon>Neobodo</taxon>
    </lineage>
</organism>
<keyword evidence="1" id="KW-1133">Transmembrane helix</keyword>
<dbReference type="SUPFAM" id="SSF46565">
    <property type="entry name" value="Chaperone J-domain"/>
    <property type="match status" value="1"/>
</dbReference>
<accession>A0A7S1M3L3</accession>
<feature type="domain" description="J" evidence="2">
    <location>
        <begin position="88"/>
        <end position="197"/>
    </location>
</feature>
<dbReference type="InterPro" id="IPR036869">
    <property type="entry name" value="J_dom_sf"/>
</dbReference>
<dbReference type="Gene3D" id="1.10.287.110">
    <property type="entry name" value="DnaJ domain"/>
    <property type="match status" value="1"/>
</dbReference>
<protein>
    <recommendedName>
        <fullName evidence="2">J domain-containing protein</fullName>
    </recommendedName>
</protein>
<dbReference type="EMBL" id="HBGF01025910">
    <property type="protein sequence ID" value="CAD9120589.1"/>
    <property type="molecule type" value="Transcribed_RNA"/>
</dbReference>
<dbReference type="AlphaFoldDB" id="A0A7S1M3L3"/>
<feature type="transmembrane region" description="Helical" evidence="1">
    <location>
        <begin position="211"/>
        <end position="232"/>
    </location>
</feature>
<evidence type="ECO:0000256" key="1">
    <source>
        <dbReference type="SAM" id="Phobius"/>
    </source>
</evidence>
<keyword evidence="1" id="KW-0472">Membrane</keyword>
<name>A0A7S1M3L3_NEODS</name>
<gene>
    <name evidence="3" type="ORF">NDES1114_LOCUS17133</name>
</gene>